<feature type="domain" description="Nmd3 N-terminal" evidence="1">
    <location>
        <begin position="61"/>
        <end position="166"/>
    </location>
</feature>
<gene>
    <name evidence="2" type="ORF">DDW05_00210</name>
</gene>
<dbReference type="InterPro" id="IPR007064">
    <property type="entry name" value="Nmd3_N"/>
</dbReference>
<proteinExistence type="predicted"/>
<evidence type="ECO:0000259" key="1">
    <source>
        <dbReference type="Pfam" id="PF04981"/>
    </source>
</evidence>
<feature type="domain" description="Nmd3 N-terminal" evidence="1">
    <location>
        <begin position="5"/>
        <end position="54"/>
    </location>
</feature>
<reference evidence="2 3" key="1">
    <citation type="journal article" date="2015" name="Appl. Environ. Microbiol.">
        <title>Nanoarchaeota, Their Sulfolobales Host, and Nanoarchaeota Virus Distribution across Yellowstone National Park Hot Springs.</title>
        <authorList>
            <person name="Munson-McGee J.H."/>
            <person name="Field E.K."/>
            <person name="Bateson M."/>
            <person name="Rooney C."/>
            <person name="Stepanauskas R."/>
            <person name="Young M.J."/>
        </authorList>
    </citation>
    <scope>NUCLEOTIDE SEQUENCE [LARGE SCALE GENOMIC DNA]</scope>
    <source>
        <strain evidence="2">SCGC AB-777_O03</strain>
    </source>
</reference>
<accession>A0A2T9WV67</accession>
<dbReference type="Pfam" id="PF04981">
    <property type="entry name" value="NMD3"/>
    <property type="match status" value="2"/>
</dbReference>
<protein>
    <recommendedName>
        <fullName evidence="1">Nmd3 N-terminal domain-containing protein</fullName>
    </recommendedName>
</protein>
<dbReference type="AlphaFoldDB" id="A0A2T9WV67"/>
<name>A0A2T9WV67_NANST</name>
<organism evidence="2 3">
    <name type="scientific">Nanobsidianus stetteri</name>
    <dbReference type="NCBI Taxonomy" id="1294122"/>
    <lineage>
        <taxon>Archaea</taxon>
        <taxon>Nanobdellota</taxon>
        <taxon>Candidatus Nanoarchaeia</taxon>
        <taxon>Nanoarchaeales</taxon>
        <taxon>Nanopusillaceae</taxon>
        <taxon>Candidatus Nanobsidianus</taxon>
    </lineage>
</organism>
<evidence type="ECO:0000313" key="2">
    <source>
        <dbReference type="EMBL" id="PVU71711.1"/>
    </source>
</evidence>
<sequence>MKRICPSCGREVEKLYDGLCYDCYIKINKKEEKREKVYICKYCGRVKYHNKWYNNFDIGNFEYEYTVCPRCKGLSKKANLILQIRGYNENIEDEILKIAKKNKDIIKKVDEINEKDIDIYLYVGKNRVKSYYNILKKYGKVKLSKKLFGYDKEKGSRKYIVTILLRNDEDA</sequence>
<comment type="caution">
    <text evidence="2">The sequence shown here is derived from an EMBL/GenBank/DDBJ whole genome shotgun (WGS) entry which is preliminary data.</text>
</comment>
<dbReference type="Proteomes" id="UP000245908">
    <property type="component" value="Unassembled WGS sequence"/>
</dbReference>
<evidence type="ECO:0000313" key="3">
    <source>
        <dbReference type="Proteomes" id="UP000245908"/>
    </source>
</evidence>
<dbReference type="EMBL" id="QEFH01000001">
    <property type="protein sequence ID" value="PVU71711.1"/>
    <property type="molecule type" value="Genomic_DNA"/>
</dbReference>